<proteinExistence type="predicted"/>
<reference evidence="1 2" key="1">
    <citation type="submission" date="2019-11" db="EMBL/GenBank/DDBJ databases">
        <title>Draft Genome Sequences of Six Type Strains of the Genus Massilia.</title>
        <authorList>
            <person name="Miess H."/>
            <person name="Frediansyah A."/>
            <person name="Goeker M."/>
            <person name="Gross H."/>
        </authorList>
    </citation>
    <scope>NUCLEOTIDE SEQUENCE [LARGE SCALE GENOMIC DNA]</scope>
    <source>
        <strain evidence="1 2">DSM 17513</strain>
    </source>
</reference>
<keyword evidence="2" id="KW-1185">Reference proteome</keyword>
<accession>A0A6I3XRN8</accession>
<organism evidence="1 2">
    <name type="scientific">Pseudoduganella dura</name>
    <dbReference type="NCBI Taxonomy" id="321982"/>
    <lineage>
        <taxon>Bacteria</taxon>
        <taxon>Pseudomonadati</taxon>
        <taxon>Pseudomonadota</taxon>
        <taxon>Betaproteobacteria</taxon>
        <taxon>Burkholderiales</taxon>
        <taxon>Oxalobacteraceae</taxon>
        <taxon>Telluria group</taxon>
        <taxon>Pseudoduganella</taxon>
    </lineage>
</organism>
<dbReference type="OrthoDB" id="192249at2"/>
<dbReference type="InterPro" id="IPR009045">
    <property type="entry name" value="Zn_M74/Hedgehog-like"/>
</dbReference>
<dbReference type="AlphaFoldDB" id="A0A6I3XRN8"/>
<dbReference type="Gene3D" id="3.30.1380.10">
    <property type="match status" value="1"/>
</dbReference>
<evidence type="ECO:0000313" key="2">
    <source>
        <dbReference type="Proteomes" id="UP000431684"/>
    </source>
</evidence>
<dbReference type="EMBL" id="WNWM01000002">
    <property type="protein sequence ID" value="MUI15982.1"/>
    <property type="molecule type" value="Genomic_DNA"/>
</dbReference>
<sequence>MGNSVSVRLQPRIQDKELSGPSWAGKFKGSDSTRDLSGNFRLAVDKFILAMKEAGMRVAINATYRPVKRSYLMHWAWRIGKGKARPEDAPALGGVDIEWVHETVAQSVNAAKELMAAFGIATLGTSPALRSQHNLGLAIDMSISWNGAVSIRDAAGDMVKIDTMPHSGMNRQLIKVGESYGVKKYGGSGHDAPHWSNNGR</sequence>
<gene>
    <name evidence="1" type="ORF">GJV26_26490</name>
</gene>
<dbReference type="SUPFAM" id="SSF55166">
    <property type="entry name" value="Hedgehog/DD-peptidase"/>
    <property type="match status" value="1"/>
</dbReference>
<name>A0A6I3XRN8_9BURK</name>
<evidence type="ECO:0000313" key="1">
    <source>
        <dbReference type="EMBL" id="MUI15982.1"/>
    </source>
</evidence>
<protein>
    <submittedName>
        <fullName evidence="1">Peptidoglycan-binding domain-containing protein</fullName>
    </submittedName>
</protein>
<dbReference type="RefSeq" id="WP_155711603.1">
    <property type="nucleotide sequence ID" value="NZ_BMWU01000015.1"/>
</dbReference>
<comment type="caution">
    <text evidence="1">The sequence shown here is derived from an EMBL/GenBank/DDBJ whole genome shotgun (WGS) entry which is preliminary data.</text>
</comment>
<dbReference type="Proteomes" id="UP000431684">
    <property type="component" value="Unassembled WGS sequence"/>
</dbReference>